<evidence type="ECO:0000256" key="1">
    <source>
        <dbReference type="SAM" id="MobiDB-lite"/>
    </source>
</evidence>
<gene>
    <name evidence="3" type="ORF">SAMN06297468_1694</name>
</gene>
<feature type="chain" id="PRO_5012396255" description="Alpha/beta hydrolase" evidence="2">
    <location>
        <begin position="24"/>
        <end position="333"/>
    </location>
</feature>
<dbReference type="InterPro" id="IPR029045">
    <property type="entry name" value="ClpP/crotonase-like_dom_sf"/>
</dbReference>
<feature type="region of interest" description="Disordered" evidence="1">
    <location>
        <begin position="55"/>
        <end position="92"/>
    </location>
</feature>
<accession>A0A1Y6F425</accession>
<dbReference type="AlphaFoldDB" id="A0A1Y6F425"/>
<proteinExistence type="predicted"/>
<dbReference type="Proteomes" id="UP000194420">
    <property type="component" value="Unassembled WGS sequence"/>
</dbReference>
<evidence type="ECO:0000256" key="2">
    <source>
        <dbReference type="SAM" id="SignalP"/>
    </source>
</evidence>
<feature type="compositionally biased region" description="Basic and acidic residues" evidence="1">
    <location>
        <begin position="56"/>
        <end position="71"/>
    </location>
</feature>
<dbReference type="SUPFAM" id="SSF52096">
    <property type="entry name" value="ClpP/crotonase"/>
    <property type="match status" value="1"/>
</dbReference>
<evidence type="ECO:0000313" key="4">
    <source>
        <dbReference type="Proteomes" id="UP000194420"/>
    </source>
</evidence>
<reference evidence="4" key="1">
    <citation type="submission" date="2017-04" db="EMBL/GenBank/DDBJ databases">
        <authorList>
            <person name="Varghese N."/>
            <person name="Submissions S."/>
        </authorList>
    </citation>
    <scope>NUCLEOTIDE SEQUENCE [LARGE SCALE GENOMIC DNA]</scope>
</reference>
<protein>
    <recommendedName>
        <fullName evidence="5">Alpha/beta hydrolase</fullName>
    </recommendedName>
</protein>
<name>A0A1Y6F425_9SPHN</name>
<feature type="signal peptide" evidence="2">
    <location>
        <begin position="1"/>
        <end position="23"/>
    </location>
</feature>
<keyword evidence="2" id="KW-0732">Signal</keyword>
<keyword evidence="4" id="KW-1185">Reference proteome</keyword>
<organism evidence="3 4">
    <name type="scientific">Altererythrobacter xiamenensis</name>
    <dbReference type="NCBI Taxonomy" id="1316679"/>
    <lineage>
        <taxon>Bacteria</taxon>
        <taxon>Pseudomonadati</taxon>
        <taxon>Pseudomonadota</taxon>
        <taxon>Alphaproteobacteria</taxon>
        <taxon>Sphingomonadales</taxon>
        <taxon>Erythrobacteraceae</taxon>
        <taxon>Altererythrobacter</taxon>
    </lineage>
</organism>
<evidence type="ECO:0000313" key="3">
    <source>
        <dbReference type="EMBL" id="SMQ69507.1"/>
    </source>
</evidence>
<dbReference type="RefSeq" id="WP_086437573.1">
    <property type="nucleotide sequence ID" value="NZ_FXWG01000002.1"/>
</dbReference>
<evidence type="ECO:0008006" key="5">
    <source>
        <dbReference type="Google" id="ProtNLM"/>
    </source>
</evidence>
<dbReference type="EMBL" id="FXWG01000002">
    <property type="protein sequence ID" value="SMQ69507.1"/>
    <property type="molecule type" value="Genomic_DNA"/>
</dbReference>
<sequence length="333" mass="36895">MRSLVLFLLALVPLLGAPLPVHAQSGTASRVVSIESWVEEWDEATQSWVRISEPTVEDRHSAQNPARRSERVAVPQTQRSERFAVPSSPMAQPGLPMPAGERGQRYGPFQVLDGKRAALLGTTDTLSPRHFAQMLSEHPGIEVLEMIEAPGTRDDIANLKLGRMIREKGIATHVPAGGSVRSGAVELFLAGAERKVAEGAQFAVHSWMDTYGRQPEDFAPDAPENRLYLDYYRDMGMSEDRAEAFYAMTNSVPHQSALWLDAVDMRGWIAPELKKARELPTIDAMPRREAPRLAYLDVSRVELAPLDFSDIVFPELEIGPIKLASLDSRPSIH</sequence>
<dbReference type="OrthoDB" id="6198264at2"/>